<evidence type="ECO:0000256" key="1">
    <source>
        <dbReference type="ARBA" id="ARBA00022450"/>
    </source>
</evidence>
<dbReference type="InterPro" id="IPR020806">
    <property type="entry name" value="PKS_PP-bd"/>
</dbReference>
<dbReference type="InterPro" id="IPR009081">
    <property type="entry name" value="PP-bd_ACP"/>
</dbReference>
<dbReference type="AlphaFoldDB" id="A0A316YNQ8"/>
<dbReference type="Pfam" id="PF00501">
    <property type="entry name" value="AMP-binding"/>
    <property type="match status" value="1"/>
</dbReference>
<dbReference type="OrthoDB" id="429813at2759"/>
<dbReference type="PANTHER" id="PTHR43439:SF2">
    <property type="entry name" value="ENZYME, PUTATIVE (JCVI)-RELATED"/>
    <property type="match status" value="1"/>
</dbReference>
<reference evidence="4 5" key="1">
    <citation type="journal article" date="2018" name="Mol. Biol. Evol.">
        <title>Broad Genomic Sampling Reveals a Smut Pathogenic Ancestry of the Fungal Clade Ustilaginomycotina.</title>
        <authorList>
            <person name="Kijpornyongpan T."/>
            <person name="Mondo S.J."/>
            <person name="Barry K."/>
            <person name="Sandor L."/>
            <person name="Lee J."/>
            <person name="Lipzen A."/>
            <person name="Pangilinan J."/>
            <person name="LaButti K."/>
            <person name="Hainaut M."/>
            <person name="Henrissat B."/>
            <person name="Grigoriev I.V."/>
            <person name="Spatafora J.W."/>
            <person name="Aime M.C."/>
        </authorList>
    </citation>
    <scope>NUCLEOTIDE SEQUENCE [LARGE SCALE GENOMIC DNA]</scope>
    <source>
        <strain evidence="4 5">MCA 4198</strain>
    </source>
</reference>
<dbReference type="GO" id="GO:0031177">
    <property type="term" value="F:phosphopantetheine binding"/>
    <property type="evidence" value="ECO:0007669"/>
    <property type="project" value="InterPro"/>
</dbReference>
<dbReference type="PROSITE" id="PS00455">
    <property type="entry name" value="AMP_BINDING"/>
    <property type="match status" value="1"/>
</dbReference>
<proteinExistence type="predicted"/>
<dbReference type="SUPFAM" id="SSF47336">
    <property type="entry name" value="ACP-like"/>
    <property type="match status" value="1"/>
</dbReference>
<dbReference type="Proteomes" id="UP000245768">
    <property type="component" value="Unassembled WGS sequence"/>
</dbReference>
<dbReference type="SUPFAM" id="SSF56801">
    <property type="entry name" value="Acetyl-CoA synthetase-like"/>
    <property type="match status" value="1"/>
</dbReference>
<evidence type="ECO:0000259" key="3">
    <source>
        <dbReference type="PROSITE" id="PS50075"/>
    </source>
</evidence>
<feature type="domain" description="Carrier" evidence="3">
    <location>
        <begin position="597"/>
        <end position="672"/>
    </location>
</feature>
<dbReference type="Gene3D" id="3.40.50.720">
    <property type="entry name" value="NAD(P)-binding Rossmann-like Domain"/>
    <property type="match status" value="1"/>
</dbReference>
<dbReference type="PROSITE" id="PS50075">
    <property type="entry name" value="CARRIER"/>
    <property type="match status" value="1"/>
</dbReference>
<name>A0A316YNQ8_9BASI</name>
<dbReference type="EMBL" id="KZ819636">
    <property type="protein sequence ID" value="PWN90666.1"/>
    <property type="molecule type" value="Genomic_DNA"/>
</dbReference>
<dbReference type="Pfam" id="PF00550">
    <property type="entry name" value="PP-binding"/>
    <property type="match status" value="1"/>
</dbReference>
<keyword evidence="5" id="KW-1185">Reference proteome</keyword>
<evidence type="ECO:0000313" key="4">
    <source>
        <dbReference type="EMBL" id="PWN90666.1"/>
    </source>
</evidence>
<accession>A0A316YNQ8</accession>
<dbReference type="InterPro" id="IPR020845">
    <property type="entry name" value="AMP-binding_CS"/>
</dbReference>
<evidence type="ECO:0000313" key="5">
    <source>
        <dbReference type="Proteomes" id="UP000245768"/>
    </source>
</evidence>
<organism evidence="4 5">
    <name type="scientific">Acaromyces ingoldii</name>
    <dbReference type="NCBI Taxonomy" id="215250"/>
    <lineage>
        <taxon>Eukaryota</taxon>
        <taxon>Fungi</taxon>
        <taxon>Dikarya</taxon>
        <taxon>Basidiomycota</taxon>
        <taxon>Ustilaginomycotina</taxon>
        <taxon>Exobasidiomycetes</taxon>
        <taxon>Exobasidiales</taxon>
        <taxon>Cryptobasidiaceae</taxon>
        <taxon>Acaromyces</taxon>
    </lineage>
</organism>
<dbReference type="PANTHER" id="PTHR43439">
    <property type="entry name" value="PHENYLACETATE-COENZYME A LIGASE"/>
    <property type="match status" value="1"/>
</dbReference>
<keyword evidence="2" id="KW-0597">Phosphoprotein</keyword>
<dbReference type="Pfam" id="PF23562">
    <property type="entry name" value="AMP-binding_C_3"/>
    <property type="match status" value="1"/>
</dbReference>
<evidence type="ECO:0000256" key="2">
    <source>
        <dbReference type="ARBA" id="ARBA00022553"/>
    </source>
</evidence>
<gene>
    <name evidence="4" type="ORF">FA10DRAFT_230703</name>
</gene>
<dbReference type="InterPro" id="IPR000873">
    <property type="entry name" value="AMP-dep_synth/lig_dom"/>
</dbReference>
<dbReference type="Gene3D" id="1.10.1200.10">
    <property type="entry name" value="ACP-like"/>
    <property type="match status" value="1"/>
</dbReference>
<dbReference type="GeneID" id="37040745"/>
<keyword evidence="1" id="KW-0596">Phosphopantetheine</keyword>
<dbReference type="RefSeq" id="XP_025377864.1">
    <property type="nucleotide sequence ID" value="XM_025518829.1"/>
</dbReference>
<dbReference type="InterPro" id="IPR013120">
    <property type="entry name" value="FAR_NAD-bd"/>
</dbReference>
<dbReference type="STRING" id="215250.A0A316YNQ8"/>
<dbReference type="Gene3D" id="3.40.50.12780">
    <property type="entry name" value="N-terminal domain of ligase-like"/>
    <property type="match status" value="1"/>
</dbReference>
<dbReference type="SUPFAM" id="SSF51735">
    <property type="entry name" value="NAD(P)-binding Rossmann-fold domains"/>
    <property type="match status" value="1"/>
</dbReference>
<dbReference type="InterPro" id="IPR051414">
    <property type="entry name" value="Adenylate-forming_Reductase"/>
</dbReference>
<sequence>MPLPLAGDGNFTVPPLDGSMLVPSMIDFHIVHSPDWVFARYLDGKGQLVEMRWKWTVGKAIHIFAREVARKYLGTDLDKGQLPPLKKINSGDKGERFSRPVVAVIAYAPHQTYLPVFFGLLRAGAVPFLISTNNSAEAIAHLLKTSGSSFVLRGPGGSAPDVDAAIDRAIEQVGPQQAISFIPYPTRDFLFGHNLETQPFLGAPFPAADAPLDSPCAILHSSGTTSFPKPIVLTQFHAAALARQTWWGDRSLVGRSFFVGHLPPFHALCLYLSGFFLIGGGWTVHLRKEAIPLKPVTPENIIEELVSLPSEVLIAVPSFFDAWSRDEAACKVLRNMQCAFGGGPLSSLTAQRIEAAGVSLQTAVGITEIGIVTRYPCKDNTSSAFRLNAMMQPFFRPVGQDQYELLLGPRPGFVPHVLNDSVQVDGQEQAVYATSDVVEFVQGSVSDPENAFIRIVGRADDQIMHSSGEKTNPGPLVDIIDECPDVKACLYFGRQKPHVGLLVEPKTPLKSHNEADVAQLRNRIWPWVKKANAFAPSHSALFKEMIVVASEAKPWERTSKGSLRSGAIVKLYDDEIEAAYSAFETIAESDIKVPQLWTTESTLDYIRQVVGEAVGSGKIDDDTDIFAMGADSLKATKIRNVVAKAADKRLQPTFIYSNPTVSAMAGALLDLVSGSGDQEDDVKQVVDASKHVQAMEAMLQKYAKDLPTRSPAAPAVNGSARGHAATQSILVTGTTGGMGSHILDELVKDPNVVAVYAANRSSRGHSLLERQRQALRSRGVDESVATSPKVRLIEIDTERVDLGIDEETYGELTMSLTCIIHNAWRLDFNLALSSFESHIKGTNNLIRLSLRSTRPHPPRIVFTSSIATVRGAEGPTGAPELPLETFYPSVGFGYGESKAVCERLLAAASSKAKIPTTIVRIGQMSGSNTNGAWATSDWVPLIFKSFETVSCLPSMPDEDICWIASDVAAKALVEFVASSSPSSSLSEVLHIVSPRTAKWDDVMQAAVSILANGGRGKLVPYATWVDSIKDAGQKTSPEKFPTWKLSGFYEAVVPIASTKLGPDREAMGPKRLLTDESKKRSQTLSKCESIKTDDVKKWLRYWSTVGFLKP</sequence>
<dbReference type="Pfam" id="PF07993">
    <property type="entry name" value="NAD_binding_4"/>
    <property type="match status" value="1"/>
</dbReference>
<protein>
    <submittedName>
        <fullName evidence="4">Acetyl-CoA synthetase-like protein</fullName>
    </submittedName>
</protein>
<dbReference type="SMART" id="SM00823">
    <property type="entry name" value="PKS_PP"/>
    <property type="match status" value="1"/>
</dbReference>
<dbReference type="InterPro" id="IPR036291">
    <property type="entry name" value="NAD(P)-bd_dom_sf"/>
</dbReference>
<dbReference type="InterPro" id="IPR042099">
    <property type="entry name" value="ANL_N_sf"/>
</dbReference>
<dbReference type="InterPro" id="IPR036736">
    <property type="entry name" value="ACP-like_sf"/>
</dbReference>
<dbReference type="InParanoid" id="A0A316YNQ8"/>